<dbReference type="EMBL" id="JAPFRF010000008">
    <property type="protein sequence ID" value="KAJ7324506.1"/>
    <property type="molecule type" value="Genomic_DNA"/>
</dbReference>
<proteinExistence type="inferred from homology"/>
<dbReference type="GO" id="GO:0006412">
    <property type="term" value="P:translation"/>
    <property type="evidence" value="ECO:0007669"/>
    <property type="project" value="InterPro"/>
</dbReference>
<dbReference type="InterPro" id="IPR001892">
    <property type="entry name" value="Ribosomal_uS13"/>
</dbReference>
<keyword evidence="8" id="KW-1185">Reference proteome</keyword>
<dbReference type="GO" id="GO:0005840">
    <property type="term" value="C:ribosome"/>
    <property type="evidence" value="ECO:0007669"/>
    <property type="project" value="UniProtKB-KW"/>
</dbReference>
<dbReference type="InterPro" id="IPR010979">
    <property type="entry name" value="Ribosomal_uS13-like_H2TH"/>
</dbReference>
<feature type="non-terminal residue" evidence="7">
    <location>
        <position position="1"/>
    </location>
</feature>
<accession>A0A9Q1B0A0</accession>
<dbReference type="GO" id="GO:0003735">
    <property type="term" value="F:structural constituent of ribosome"/>
    <property type="evidence" value="ECO:0007669"/>
    <property type="project" value="InterPro"/>
</dbReference>
<organism evidence="7 8">
    <name type="scientific">Phrynocephalus forsythii</name>
    <dbReference type="NCBI Taxonomy" id="171643"/>
    <lineage>
        <taxon>Eukaryota</taxon>
        <taxon>Metazoa</taxon>
        <taxon>Chordata</taxon>
        <taxon>Craniata</taxon>
        <taxon>Vertebrata</taxon>
        <taxon>Euteleostomi</taxon>
        <taxon>Lepidosauria</taxon>
        <taxon>Squamata</taxon>
        <taxon>Bifurcata</taxon>
        <taxon>Unidentata</taxon>
        <taxon>Episquamata</taxon>
        <taxon>Toxicofera</taxon>
        <taxon>Iguania</taxon>
        <taxon>Acrodonta</taxon>
        <taxon>Agamidae</taxon>
        <taxon>Agaminae</taxon>
        <taxon>Phrynocephalus</taxon>
    </lineage>
</organism>
<name>A0A9Q1B0A0_9SAUR</name>
<evidence type="ECO:0000256" key="4">
    <source>
        <dbReference type="ARBA" id="ARBA00035021"/>
    </source>
</evidence>
<evidence type="ECO:0000256" key="6">
    <source>
        <dbReference type="ARBA" id="ARBA00035468"/>
    </source>
</evidence>
<keyword evidence="2" id="KW-0689">Ribosomal protein</keyword>
<comment type="subunit">
    <text evidence="4">Component of the small ribosomal subunit.</text>
</comment>
<dbReference type="SUPFAM" id="SSF46946">
    <property type="entry name" value="S13-like H2TH domain"/>
    <property type="match status" value="1"/>
</dbReference>
<dbReference type="Proteomes" id="UP001142489">
    <property type="component" value="Unassembled WGS sequence"/>
</dbReference>
<dbReference type="GO" id="GO:0003723">
    <property type="term" value="F:RNA binding"/>
    <property type="evidence" value="ECO:0007669"/>
    <property type="project" value="InterPro"/>
</dbReference>
<gene>
    <name evidence="7" type="ORF">JRQ81_017526</name>
</gene>
<dbReference type="OrthoDB" id="1702480at2759"/>
<dbReference type="GO" id="GO:1990904">
    <property type="term" value="C:ribonucleoprotein complex"/>
    <property type="evidence" value="ECO:0007669"/>
    <property type="project" value="UniProtKB-KW"/>
</dbReference>
<comment type="caution">
    <text evidence="7">The sequence shown here is derived from an EMBL/GenBank/DDBJ whole genome shotgun (WGS) entry which is preliminary data.</text>
</comment>
<dbReference type="Gene3D" id="1.10.8.50">
    <property type="match status" value="1"/>
</dbReference>
<evidence type="ECO:0000313" key="8">
    <source>
        <dbReference type="Proteomes" id="UP001142489"/>
    </source>
</evidence>
<keyword evidence="3" id="KW-0687">Ribonucleoprotein</keyword>
<dbReference type="Pfam" id="PF00416">
    <property type="entry name" value="Ribosomal_S13"/>
    <property type="match status" value="1"/>
</dbReference>
<evidence type="ECO:0000256" key="3">
    <source>
        <dbReference type="ARBA" id="ARBA00023274"/>
    </source>
</evidence>
<evidence type="ECO:0000256" key="2">
    <source>
        <dbReference type="ARBA" id="ARBA00022980"/>
    </source>
</evidence>
<evidence type="ECO:0000313" key="7">
    <source>
        <dbReference type="EMBL" id="KAJ7324506.1"/>
    </source>
</evidence>
<sequence>NINRQQNIAFVIMVIKDVGRHYAQVVLRKADVNLTKRASEYREYQVECGITIRQNP</sequence>
<evidence type="ECO:0000256" key="5">
    <source>
        <dbReference type="ARBA" id="ARBA00035166"/>
    </source>
</evidence>
<reference evidence="7" key="1">
    <citation type="journal article" date="2023" name="DNA Res.">
        <title>Chromosome-level genome assembly of Phrynocephalus forsythii using third-generation DNA sequencing and Hi-C analysis.</title>
        <authorList>
            <person name="Qi Y."/>
            <person name="Zhao W."/>
            <person name="Zhao Y."/>
            <person name="Niu C."/>
            <person name="Cao S."/>
            <person name="Zhang Y."/>
        </authorList>
    </citation>
    <scope>NUCLEOTIDE SEQUENCE</scope>
    <source>
        <tissue evidence="7">Muscle</tissue>
    </source>
</reference>
<comment type="similarity">
    <text evidence="1">Belongs to the universal ribosomal protein uS13 family.</text>
</comment>
<protein>
    <recommendedName>
        <fullName evidence="5">Small ribosomal subunit protein uS13</fullName>
    </recommendedName>
    <alternativeName>
        <fullName evidence="6">40S ribosomal protein S18</fullName>
    </alternativeName>
</protein>
<evidence type="ECO:0000256" key="1">
    <source>
        <dbReference type="ARBA" id="ARBA00008080"/>
    </source>
</evidence>
<dbReference type="AlphaFoldDB" id="A0A9Q1B0A0"/>